<accession>A0ABQ8WWM3</accession>
<dbReference type="Proteomes" id="UP001220256">
    <property type="component" value="Unassembled WGS sequence"/>
</dbReference>
<proteinExistence type="predicted"/>
<sequence>MHCLSSASLRYLLPNWIQSLWISSGEQSREQLDPTIPNASSPYTATDPAVYELQNTGVAYNVTKPLPVCISNQIERAPRTRTPLKIDLSNRPRAISIESDNTDCEIIELPNIAFVNGKIICVEEEH</sequence>
<organism evidence="1 2">
    <name type="scientific">Penicillium chrysogenum</name>
    <name type="common">Penicillium notatum</name>
    <dbReference type="NCBI Taxonomy" id="5076"/>
    <lineage>
        <taxon>Eukaryota</taxon>
        <taxon>Fungi</taxon>
        <taxon>Dikarya</taxon>
        <taxon>Ascomycota</taxon>
        <taxon>Pezizomycotina</taxon>
        <taxon>Eurotiomycetes</taxon>
        <taxon>Eurotiomycetidae</taxon>
        <taxon>Eurotiales</taxon>
        <taxon>Aspergillaceae</taxon>
        <taxon>Penicillium</taxon>
        <taxon>Penicillium chrysogenum species complex</taxon>
    </lineage>
</organism>
<gene>
    <name evidence="1" type="ORF">N7505_001296</name>
</gene>
<reference evidence="1 2" key="1">
    <citation type="journal article" date="2023" name="IMA Fungus">
        <title>Comparative genomic study of the Penicillium genus elucidates a diverse pangenome and 15 lateral gene transfer events.</title>
        <authorList>
            <person name="Petersen C."/>
            <person name="Sorensen T."/>
            <person name="Nielsen M.R."/>
            <person name="Sondergaard T.E."/>
            <person name="Sorensen J.L."/>
            <person name="Fitzpatrick D.A."/>
            <person name="Frisvad J.C."/>
            <person name="Nielsen K.L."/>
        </authorList>
    </citation>
    <scope>NUCLEOTIDE SEQUENCE [LARGE SCALE GENOMIC DNA]</scope>
    <source>
        <strain evidence="1 2">IBT 3361</strain>
    </source>
</reference>
<evidence type="ECO:0000313" key="1">
    <source>
        <dbReference type="EMBL" id="KAJ5283316.1"/>
    </source>
</evidence>
<comment type="caution">
    <text evidence="1">The sequence shown here is derived from an EMBL/GenBank/DDBJ whole genome shotgun (WGS) entry which is preliminary data.</text>
</comment>
<protein>
    <submittedName>
        <fullName evidence="1">Uncharacterized protein</fullName>
    </submittedName>
</protein>
<dbReference type="EMBL" id="JAPVEB010000001">
    <property type="protein sequence ID" value="KAJ5283316.1"/>
    <property type="molecule type" value="Genomic_DNA"/>
</dbReference>
<name>A0ABQ8WWM3_PENCH</name>
<evidence type="ECO:0000313" key="2">
    <source>
        <dbReference type="Proteomes" id="UP001220256"/>
    </source>
</evidence>
<keyword evidence="2" id="KW-1185">Reference proteome</keyword>